<proteinExistence type="predicted"/>
<protein>
    <submittedName>
        <fullName evidence="2">Anti-sigma factor RsiW</fullName>
    </submittedName>
</protein>
<evidence type="ECO:0000256" key="1">
    <source>
        <dbReference type="SAM" id="Phobius"/>
    </source>
</evidence>
<keyword evidence="1" id="KW-0472">Membrane</keyword>
<dbReference type="AlphaFoldDB" id="A0A7X0F5F5"/>
<dbReference type="RefSeq" id="WP_184698353.1">
    <property type="nucleotide sequence ID" value="NZ_BAABEG010000001.1"/>
</dbReference>
<keyword evidence="1" id="KW-1133">Transmembrane helix</keyword>
<reference evidence="2 3" key="1">
    <citation type="submission" date="2020-08" db="EMBL/GenBank/DDBJ databases">
        <title>Genomic Encyclopedia of Type Strains, Phase IV (KMG-IV): sequencing the most valuable type-strain genomes for metagenomic binning, comparative biology and taxonomic classification.</title>
        <authorList>
            <person name="Goeker M."/>
        </authorList>
    </citation>
    <scope>NUCLEOTIDE SEQUENCE [LARGE SCALE GENOMIC DNA]</scope>
    <source>
        <strain evidence="2 3">DSM 7051</strain>
    </source>
</reference>
<gene>
    <name evidence="2" type="ORF">GGR00_001073</name>
</gene>
<organism evidence="2 3">
    <name type="scientific">Aminobacter aganoensis</name>
    <dbReference type="NCBI Taxonomy" id="83264"/>
    <lineage>
        <taxon>Bacteria</taxon>
        <taxon>Pseudomonadati</taxon>
        <taxon>Pseudomonadota</taxon>
        <taxon>Alphaproteobacteria</taxon>
        <taxon>Hyphomicrobiales</taxon>
        <taxon>Phyllobacteriaceae</taxon>
        <taxon>Aminobacter</taxon>
    </lineage>
</organism>
<dbReference type="EMBL" id="JACHOU010000002">
    <property type="protein sequence ID" value="MBB6353305.1"/>
    <property type="molecule type" value="Genomic_DNA"/>
</dbReference>
<name>A0A7X0F5F5_9HYPH</name>
<sequence length="264" mass="27784">MNGRSFTDRDIHLALDGELPEDERTAYQAWLEANPDMKARSQRFAADNAALRGLFSGVLDEPVPARLAAAVNGDTPKRKGMPPWWRMSAAAALLIAGGLGGYLVGTGGFGFGPDSDDRMAELAIAAHQTFAADKNRPVEVDGSDPAYLTGWLSKRTGLNLVAPDLTGNGFQLLGGRLVPAAGSTAALMLYADEQGNRISVYVTTGGIDATKGTYVLADGGPEAVYWQEQGYGCAVVGTLPPDELRVVARDAYKQLLAGAGLARS</sequence>
<dbReference type="Proteomes" id="UP000536262">
    <property type="component" value="Unassembled WGS sequence"/>
</dbReference>
<evidence type="ECO:0000313" key="2">
    <source>
        <dbReference type="EMBL" id="MBB6353305.1"/>
    </source>
</evidence>
<accession>A0A7X0F5F5</accession>
<keyword evidence="1" id="KW-0812">Transmembrane</keyword>
<keyword evidence="3" id="KW-1185">Reference proteome</keyword>
<evidence type="ECO:0000313" key="3">
    <source>
        <dbReference type="Proteomes" id="UP000536262"/>
    </source>
</evidence>
<feature type="transmembrane region" description="Helical" evidence="1">
    <location>
        <begin position="87"/>
        <end position="111"/>
    </location>
</feature>
<comment type="caution">
    <text evidence="2">The sequence shown here is derived from an EMBL/GenBank/DDBJ whole genome shotgun (WGS) entry which is preliminary data.</text>
</comment>